<dbReference type="SMART" id="SM00382">
    <property type="entry name" value="AAA"/>
    <property type="match status" value="1"/>
</dbReference>
<feature type="transmembrane region" description="Helical" evidence="9">
    <location>
        <begin position="278"/>
        <end position="296"/>
    </location>
</feature>
<dbReference type="Pfam" id="PF00664">
    <property type="entry name" value="ABC_membrane"/>
    <property type="match status" value="1"/>
</dbReference>
<dbReference type="PROSITE" id="PS00211">
    <property type="entry name" value="ABC_TRANSPORTER_1"/>
    <property type="match status" value="1"/>
</dbReference>
<dbReference type="PROSITE" id="PS50929">
    <property type="entry name" value="ABC_TM1F"/>
    <property type="match status" value="1"/>
</dbReference>
<dbReference type="PROSITE" id="PS50893">
    <property type="entry name" value="ABC_TRANSPORTER_2"/>
    <property type="match status" value="1"/>
</dbReference>
<dbReference type="FunFam" id="1.20.1560.10:FF:000040">
    <property type="entry name" value="Multidrug ABC transporter ATP-binding protein"/>
    <property type="match status" value="1"/>
</dbReference>
<dbReference type="SUPFAM" id="SSF90123">
    <property type="entry name" value="ABC transporter transmembrane region"/>
    <property type="match status" value="1"/>
</dbReference>
<accession>A0A5C4T1X8</accession>
<evidence type="ECO:0000259" key="11">
    <source>
        <dbReference type="PROSITE" id="PS50929"/>
    </source>
</evidence>
<dbReference type="InterPro" id="IPR039421">
    <property type="entry name" value="Type_1_exporter"/>
</dbReference>
<feature type="transmembrane region" description="Helical" evidence="9">
    <location>
        <begin position="52"/>
        <end position="76"/>
    </location>
</feature>
<dbReference type="InterPro" id="IPR003439">
    <property type="entry name" value="ABC_transporter-like_ATP-bd"/>
</dbReference>
<keyword evidence="8 9" id="KW-0472">Membrane</keyword>
<comment type="caution">
    <text evidence="12">The sequence shown here is derived from an EMBL/GenBank/DDBJ whole genome shotgun (WGS) entry which is preliminary data.</text>
</comment>
<dbReference type="InterPro" id="IPR003593">
    <property type="entry name" value="AAA+_ATPase"/>
</dbReference>
<evidence type="ECO:0000256" key="9">
    <source>
        <dbReference type="SAM" id="Phobius"/>
    </source>
</evidence>
<gene>
    <name evidence="12" type="ORF">FE784_27325</name>
</gene>
<dbReference type="SUPFAM" id="SSF52540">
    <property type="entry name" value="P-loop containing nucleoside triphosphate hydrolases"/>
    <property type="match status" value="1"/>
</dbReference>
<keyword evidence="6 12" id="KW-0067">ATP-binding</keyword>
<evidence type="ECO:0000313" key="12">
    <source>
        <dbReference type="EMBL" id="TNJ63118.1"/>
    </source>
</evidence>
<dbReference type="InterPro" id="IPR036640">
    <property type="entry name" value="ABC1_TM_sf"/>
</dbReference>
<reference evidence="12 13" key="1">
    <citation type="submission" date="2019-05" db="EMBL/GenBank/DDBJ databases">
        <title>We sequenced the genome of Paenibacillus hemerocallicola KCTC 33185 for further insight into its adaptation and study the phylogeny of Paenibacillus.</title>
        <authorList>
            <person name="Narsing Rao M.P."/>
        </authorList>
    </citation>
    <scope>NUCLEOTIDE SEQUENCE [LARGE SCALE GENOMIC DNA]</scope>
    <source>
        <strain evidence="12 13">KCTC 33185</strain>
    </source>
</reference>
<protein>
    <submittedName>
        <fullName evidence="12">ABC transporter ATP-binding protein</fullName>
    </submittedName>
</protein>
<dbReference type="AlphaFoldDB" id="A0A5C4T1X8"/>
<evidence type="ECO:0000256" key="3">
    <source>
        <dbReference type="ARBA" id="ARBA00022475"/>
    </source>
</evidence>
<proteinExistence type="predicted"/>
<dbReference type="GO" id="GO:0015421">
    <property type="term" value="F:ABC-type oligopeptide transporter activity"/>
    <property type="evidence" value="ECO:0007669"/>
    <property type="project" value="TreeGrafter"/>
</dbReference>
<dbReference type="Gene3D" id="3.40.50.300">
    <property type="entry name" value="P-loop containing nucleotide triphosphate hydrolases"/>
    <property type="match status" value="1"/>
</dbReference>
<keyword evidence="3" id="KW-1003">Cell membrane</keyword>
<dbReference type="InterPro" id="IPR017871">
    <property type="entry name" value="ABC_transporter-like_CS"/>
</dbReference>
<dbReference type="RefSeq" id="WP_139605424.1">
    <property type="nucleotide sequence ID" value="NZ_VDCQ01000048.1"/>
</dbReference>
<organism evidence="12 13">
    <name type="scientific">Paenibacillus hemerocallicola</name>
    <dbReference type="NCBI Taxonomy" id="1172614"/>
    <lineage>
        <taxon>Bacteria</taxon>
        <taxon>Bacillati</taxon>
        <taxon>Bacillota</taxon>
        <taxon>Bacilli</taxon>
        <taxon>Bacillales</taxon>
        <taxon>Paenibacillaceae</taxon>
        <taxon>Paenibacillus</taxon>
    </lineage>
</organism>
<dbReference type="EMBL" id="VDCQ01000048">
    <property type="protein sequence ID" value="TNJ63118.1"/>
    <property type="molecule type" value="Genomic_DNA"/>
</dbReference>
<dbReference type="PANTHER" id="PTHR43394:SF1">
    <property type="entry name" value="ATP-BINDING CASSETTE SUB-FAMILY B MEMBER 10, MITOCHONDRIAL"/>
    <property type="match status" value="1"/>
</dbReference>
<evidence type="ECO:0000256" key="8">
    <source>
        <dbReference type="ARBA" id="ARBA00023136"/>
    </source>
</evidence>
<sequence length="575" mass="62939">MIRLFRFLKPYRYWVVAIVALMFLQSIAQLYLPTLMADIVDIGVMHGDTAYIITMGVVMLLVAAIGTLCNVTAGFLSSKTAAGFGKIVRGNVFSHVERFSLQEFDKFGTASMITRTTNDITQVQQVLFMLMRMFLSAPLMIVGGIVMAVSKDAKLSLVLVAVIPLLTGVIVFVASKGIPLFRSMQTKLDRLNLVLRENLTGIRVIRAFNRTDRERNRFGEANEDLTRTAIKVTRIMSVIFPIMLLLLNLSLVAIMWFGSIRIDLGFMQVGDLIAFTQYASQILFSLTMVSMMFMMIPRASASAVRINEVLNTSPSIADPAAVKKSAPSKGSVEFQNVTFSYPGAEQPAVRNVSFTAETGEITAIIGGTGSGKSTLVNLLLRFYDVDGGSIRIDGADVRELSQESLRGMVGYVPQKASLFSGTVADNIRFGNEAATREQIEHAAVVAQAAEFISELKEGYDSHVSQGGTNFSGGQKQRLSIARALVRNPAIYVFDDSFSALDFKTDAKLRDALQAETSDATMLIVAQRVSTIMNADRIVVLDDGEVAGIGTHRELLDSCEVYREIVMSQLSEEEIA</sequence>
<evidence type="ECO:0000313" key="13">
    <source>
        <dbReference type="Proteomes" id="UP000307943"/>
    </source>
</evidence>
<feature type="domain" description="ABC transporter" evidence="10">
    <location>
        <begin position="332"/>
        <end position="567"/>
    </location>
</feature>
<evidence type="ECO:0000256" key="2">
    <source>
        <dbReference type="ARBA" id="ARBA00022448"/>
    </source>
</evidence>
<comment type="subcellular location">
    <subcellularLocation>
        <location evidence="1">Cell membrane</location>
        <topology evidence="1">Multi-pass membrane protein</topology>
    </subcellularLocation>
</comment>
<dbReference type="Proteomes" id="UP000307943">
    <property type="component" value="Unassembled WGS sequence"/>
</dbReference>
<dbReference type="OrthoDB" id="9770415at2"/>
<name>A0A5C4T1X8_9BACL</name>
<feature type="transmembrane region" description="Helical" evidence="9">
    <location>
        <begin position="235"/>
        <end position="258"/>
    </location>
</feature>
<evidence type="ECO:0000256" key="5">
    <source>
        <dbReference type="ARBA" id="ARBA00022741"/>
    </source>
</evidence>
<dbReference type="FunFam" id="3.40.50.300:FF:000221">
    <property type="entry name" value="Multidrug ABC transporter ATP-binding protein"/>
    <property type="match status" value="1"/>
</dbReference>
<feature type="transmembrane region" description="Helical" evidence="9">
    <location>
        <begin position="126"/>
        <end position="149"/>
    </location>
</feature>
<feature type="domain" description="ABC transmembrane type-1" evidence="11">
    <location>
        <begin position="16"/>
        <end position="298"/>
    </location>
</feature>
<keyword evidence="2" id="KW-0813">Transport</keyword>
<evidence type="ECO:0000256" key="7">
    <source>
        <dbReference type="ARBA" id="ARBA00022989"/>
    </source>
</evidence>
<dbReference type="Pfam" id="PF00005">
    <property type="entry name" value="ABC_tran"/>
    <property type="match status" value="1"/>
</dbReference>
<evidence type="ECO:0000259" key="10">
    <source>
        <dbReference type="PROSITE" id="PS50893"/>
    </source>
</evidence>
<feature type="transmembrane region" description="Helical" evidence="9">
    <location>
        <begin position="12"/>
        <end position="32"/>
    </location>
</feature>
<dbReference type="PANTHER" id="PTHR43394">
    <property type="entry name" value="ATP-DEPENDENT PERMEASE MDL1, MITOCHONDRIAL"/>
    <property type="match status" value="1"/>
</dbReference>
<feature type="transmembrane region" description="Helical" evidence="9">
    <location>
        <begin position="155"/>
        <end position="174"/>
    </location>
</feature>
<dbReference type="GO" id="GO:0016887">
    <property type="term" value="F:ATP hydrolysis activity"/>
    <property type="evidence" value="ECO:0007669"/>
    <property type="project" value="InterPro"/>
</dbReference>
<evidence type="ECO:0000256" key="4">
    <source>
        <dbReference type="ARBA" id="ARBA00022692"/>
    </source>
</evidence>
<dbReference type="InterPro" id="IPR027417">
    <property type="entry name" value="P-loop_NTPase"/>
</dbReference>
<keyword evidence="7 9" id="KW-1133">Transmembrane helix</keyword>
<dbReference type="InterPro" id="IPR011527">
    <property type="entry name" value="ABC1_TM_dom"/>
</dbReference>
<keyword evidence="13" id="KW-1185">Reference proteome</keyword>
<keyword evidence="4 9" id="KW-0812">Transmembrane</keyword>
<keyword evidence="5" id="KW-0547">Nucleotide-binding</keyword>
<evidence type="ECO:0000256" key="6">
    <source>
        <dbReference type="ARBA" id="ARBA00022840"/>
    </source>
</evidence>
<dbReference type="GO" id="GO:0005524">
    <property type="term" value="F:ATP binding"/>
    <property type="evidence" value="ECO:0007669"/>
    <property type="project" value="UniProtKB-KW"/>
</dbReference>
<dbReference type="GO" id="GO:0005886">
    <property type="term" value="C:plasma membrane"/>
    <property type="evidence" value="ECO:0007669"/>
    <property type="project" value="UniProtKB-SubCell"/>
</dbReference>
<dbReference type="Gene3D" id="1.20.1560.10">
    <property type="entry name" value="ABC transporter type 1, transmembrane domain"/>
    <property type="match status" value="1"/>
</dbReference>
<evidence type="ECO:0000256" key="1">
    <source>
        <dbReference type="ARBA" id="ARBA00004651"/>
    </source>
</evidence>
<dbReference type="CDD" id="cd18548">
    <property type="entry name" value="ABC_6TM_Tm287_like"/>
    <property type="match status" value="1"/>
</dbReference>